<dbReference type="Proteomes" id="UP000269396">
    <property type="component" value="Unassembled WGS sequence"/>
</dbReference>
<protein>
    <recommendedName>
        <fullName evidence="2">ATP-grasp domain-containing protein</fullName>
    </recommendedName>
</protein>
<dbReference type="Gene3D" id="3.30.470.20">
    <property type="entry name" value="ATP-grasp fold, B domain"/>
    <property type="match status" value="1"/>
</dbReference>
<dbReference type="SUPFAM" id="SSF56059">
    <property type="entry name" value="Glutathione synthetase ATP-binding domain-like"/>
    <property type="match status" value="1"/>
</dbReference>
<evidence type="ECO:0000256" key="1">
    <source>
        <dbReference type="PROSITE-ProRule" id="PRU00409"/>
    </source>
</evidence>
<dbReference type="Pfam" id="PF02786">
    <property type="entry name" value="CPSase_L_D2"/>
    <property type="match status" value="1"/>
</dbReference>
<reference evidence="3 4" key="1">
    <citation type="submission" date="2018-11" db="EMBL/GenBank/DDBJ databases">
        <authorList>
            <consortium name="Pathogen Informatics"/>
        </authorList>
    </citation>
    <scope>NUCLEOTIDE SEQUENCE [LARGE SCALE GENOMIC DNA]</scope>
    <source>
        <strain>Denwood</strain>
        <strain evidence="4">Zambia</strain>
    </source>
</reference>
<dbReference type="GO" id="GO:0006633">
    <property type="term" value="P:fatty acid biosynthetic process"/>
    <property type="evidence" value="ECO:0007669"/>
    <property type="project" value="TreeGrafter"/>
</dbReference>
<dbReference type="GO" id="GO:0005524">
    <property type="term" value="F:ATP binding"/>
    <property type="evidence" value="ECO:0007669"/>
    <property type="project" value="UniProtKB-UniRule"/>
</dbReference>
<keyword evidence="1" id="KW-0067">ATP-binding</keyword>
<dbReference type="GO" id="GO:0005739">
    <property type="term" value="C:mitochondrion"/>
    <property type="evidence" value="ECO:0007669"/>
    <property type="project" value="TreeGrafter"/>
</dbReference>
<feature type="domain" description="ATP-grasp" evidence="2">
    <location>
        <begin position="74"/>
        <end position="135"/>
    </location>
</feature>
<accession>A0A3P8HPC1</accession>
<proteinExistence type="predicted"/>
<keyword evidence="1" id="KW-0547">Nucleotide-binding</keyword>
<keyword evidence="4" id="KW-1185">Reference proteome</keyword>
<dbReference type="EMBL" id="UZAL01048484">
    <property type="protein sequence ID" value="VDP85648.1"/>
    <property type="molecule type" value="Genomic_DNA"/>
</dbReference>
<name>A0A3P8HPC1_9TREM</name>
<dbReference type="InterPro" id="IPR049076">
    <property type="entry name" value="ACCA"/>
</dbReference>
<dbReference type="GO" id="GO:0003989">
    <property type="term" value="F:acetyl-CoA carboxylase activity"/>
    <property type="evidence" value="ECO:0007669"/>
    <property type="project" value="InterPro"/>
</dbReference>
<dbReference type="PROSITE" id="PS00867">
    <property type="entry name" value="CPSASE_2"/>
    <property type="match status" value="1"/>
</dbReference>
<dbReference type="InterPro" id="IPR005479">
    <property type="entry name" value="CPAse_ATP-bd"/>
</dbReference>
<dbReference type="AlphaFoldDB" id="A0A3P8HPC1"/>
<organism evidence="3 4">
    <name type="scientific">Schistosoma mattheei</name>
    <dbReference type="NCBI Taxonomy" id="31246"/>
    <lineage>
        <taxon>Eukaryota</taxon>
        <taxon>Metazoa</taxon>
        <taxon>Spiralia</taxon>
        <taxon>Lophotrochozoa</taxon>
        <taxon>Platyhelminthes</taxon>
        <taxon>Trematoda</taxon>
        <taxon>Digenea</taxon>
        <taxon>Strigeidida</taxon>
        <taxon>Schistosomatoidea</taxon>
        <taxon>Schistosomatidae</taxon>
        <taxon>Schistosoma</taxon>
    </lineage>
</organism>
<dbReference type="PROSITE" id="PS50975">
    <property type="entry name" value="ATP_GRASP"/>
    <property type="match status" value="1"/>
</dbReference>
<dbReference type="PANTHER" id="PTHR45728:SF3">
    <property type="entry name" value="ACETYL-COA CARBOXYLASE"/>
    <property type="match status" value="1"/>
</dbReference>
<evidence type="ECO:0000313" key="3">
    <source>
        <dbReference type="EMBL" id="VDP85648.1"/>
    </source>
</evidence>
<evidence type="ECO:0000259" key="2">
    <source>
        <dbReference type="PROSITE" id="PS50975"/>
    </source>
</evidence>
<gene>
    <name evidence="3" type="ORF">SMTD_LOCUS21773</name>
</gene>
<sequence>MVISLQNKCPGMAEVQAEVPGSPIFVMKCATSVRHLEVQILCDIYGQAISMFGRDCSVQRRHQKIIEEAPIIAAVRLCKLVSYVSAGTVEYLYDPDSNQFYFLELNPRLQVEHPCTEVVAEVNLPACQLQLDSLDSRLPIS</sequence>
<dbReference type="InterPro" id="IPR011761">
    <property type="entry name" value="ATP-grasp"/>
</dbReference>
<dbReference type="PANTHER" id="PTHR45728">
    <property type="entry name" value="ACETYL-COA CARBOXYLASE, ISOFORM A"/>
    <property type="match status" value="1"/>
</dbReference>
<evidence type="ECO:0000313" key="4">
    <source>
        <dbReference type="Proteomes" id="UP000269396"/>
    </source>
</evidence>
<dbReference type="GO" id="GO:0046872">
    <property type="term" value="F:metal ion binding"/>
    <property type="evidence" value="ECO:0007669"/>
    <property type="project" value="InterPro"/>
</dbReference>